<dbReference type="PANTHER" id="PTHR11706:SF33">
    <property type="entry name" value="NATURAL RESISTANCE-ASSOCIATED MACROPHAGE PROTEIN 2"/>
    <property type="match status" value="1"/>
</dbReference>
<feature type="transmembrane region" description="Helical" evidence="7">
    <location>
        <begin position="261"/>
        <end position="288"/>
    </location>
</feature>
<dbReference type="NCBIfam" id="NF001923">
    <property type="entry name" value="PRK00701.1"/>
    <property type="match status" value="1"/>
</dbReference>
<protein>
    <recommendedName>
        <fullName evidence="7">Divalent metal cation transporter MntH</fullName>
    </recommendedName>
</protein>
<dbReference type="RefSeq" id="WP_129207418.1">
    <property type="nucleotide sequence ID" value="NZ_BMGU01000001.1"/>
</dbReference>
<keyword evidence="9" id="KW-1185">Reference proteome</keyword>
<feature type="transmembrane region" description="Helical" evidence="7">
    <location>
        <begin position="409"/>
        <end position="429"/>
    </location>
</feature>
<dbReference type="Pfam" id="PF01566">
    <property type="entry name" value="Nramp"/>
    <property type="match status" value="1"/>
</dbReference>
<feature type="transmembrane region" description="Helical" evidence="7">
    <location>
        <begin position="53"/>
        <end position="72"/>
    </location>
</feature>
<feature type="transmembrane region" description="Helical" evidence="7">
    <location>
        <begin position="207"/>
        <end position="226"/>
    </location>
</feature>
<evidence type="ECO:0000256" key="4">
    <source>
        <dbReference type="ARBA" id="ARBA00022847"/>
    </source>
</evidence>
<reference evidence="8 9" key="1">
    <citation type="journal article" date="2016" name="Int. J. Syst. Evol. Microbiol.">
        <title>Acidipila dinghuensis sp. nov., an acidobacterium isolated from forest soil.</title>
        <authorList>
            <person name="Jiang Y.W."/>
            <person name="Wang J."/>
            <person name="Chen M.H."/>
            <person name="Lv Y.Y."/>
            <person name="Qiu L.H."/>
        </authorList>
    </citation>
    <scope>NUCLEOTIDE SEQUENCE [LARGE SCALE GENOMIC DNA]</scope>
    <source>
        <strain evidence="8 9">DHOF10</strain>
    </source>
</reference>
<feature type="transmembrane region" description="Helical" evidence="7">
    <location>
        <begin position="369"/>
        <end position="389"/>
    </location>
</feature>
<dbReference type="PANTHER" id="PTHR11706">
    <property type="entry name" value="SOLUTE CARRIER PROTEIN FAMILY 11 MEMBER"/>
    <property type="match status" value="1"/>
</dbReference>
<dbReference type="GO" id="GO:0015086">
    <property type="term" value="F:cadmium ion transmembrane transporter activity"/>
    <property type="evidence" value="ECO:0007669"/>
    <property type="project" value="TreeGrafter"/>
</dbReference>
<keyword evidence="2 7" id="KW-0813">Transport</keyword>
<comment type="function">
    <text evidence="7">H(+)-stimulated, divalent metal cation uptake system.</text>
</comment>
<dbReference type="GO" id="GO:0046872">
    <property type="term" value="F:metal ion binding"/>
    <property type="evidence" value="ECO:0007669"/>
    <property type="project" value="UniProtKB-UniRule"/>
</dbReference>
<dbReference type="OrthoDB" id="9787548at2"/>
<keyword evidence="7" id="KW-1003">Cell membrane</keyword>
<keyword evidence="5 7" id="KW-1133">Transmembrane helix</keyword>
<dbReference type="InterPro" id="IPR001046">
    <property type="entry name" value="NRAMP_fam"/>
</dbReference>
<dbReference type="NCBIfam" id="NF037982">
    <property type="entry name" value="Nramp_1"/>
    <property type="match status" value="1"/>
</dbReference>
<feature type="transmembrane region" description="Helical" evidence="7">
    <location>
        <begin position="20"/>
        <end position="41"/>
    </location>
</feature>
<keyword evidence="6 7" id="KW-0472">Membrane</keyword>
<dbReference type="HAMAP" id="MF_00221">
    <property type="entry name" value="NRAMP"/>
    <property type="match status" value="1"/>
</dbReference>
<proteinExistence type="inferred from homology"/>
<name>A0A4Q1SJM6_9BACT</name>
<feature type="transmembrane region" description="Helical" evidence="7">
    <location>
        <begin position="93"/>
        <end position="119"/>
    </location>
</feature>
<evidence type="ECO:0000256" key="2">
    <source>
        <dbReference type="ARBA" id="ARBA00022448"/>
    </source>
</evidence>
<dbReference type="GO" id="GO:0005886">
    <property type="term" value="C:plasma membrane"/>
    <property type="evidence" value="ECO:0007669"/>
    <property type="project" value="UniProtKB-SubCell"/>
</dbReference>
<keyword evidence="4 7" id="KW-0769">Symport</keyword>
<feature type="transmembrane region" description="Helical" evidence="7">
    <location>
        <begin position="345"/>
        <end position="363"/>
    </location>
</feature>
<evidence type="ECO:0000256" key="1">
    <source>
        <dbReference type="ARBA" id="ARBA00004141"/>
    </source>
</evidence>
<dbReference type="Proteomes" id="UP000290253">
    <property type="component" value="Unassembled WGS sequence"/>
</dbReference>
<feature type="transmembrane region" description="Helical" evidence="7">
    <location>
        <begin position="308"/>
        <end position="333"/>
    </location>
</feature>
<feature type="transmembrane region" description="Helical" evidence="7">
    <location>
        <begin position="168"/>
        <end position="187"/>
    </location>
</feature>
<comment type="subcellular location">
    <subcellularLocation>
        <location evidence="7">Cell membrane</location>
        <topology evidence="7">Multi-pass membrane protein</topology>
    </subcellularLocation>
    <subcellularLocation>
        <location evidence="1">Membrane</location>
        <topology evidence="1">Multi-pass membrane protein</topology>
    </subcellularLocation>
</comment>
<evidence type="ECO:0000313" key="9">
    <source>
        <dbReference type="Proteomes" id="UP000290253"/>
    </source>
</evidence>
<evidence type="ECO:0000256" key="7">
    <source>
        <dbReference type="HAMAP-Rule" id="MF_00221"/>
    </source>
</evidence>
<feature type="transmembrane region" description="Helical" evidence="7">
    <location>
        <begin position="139"/>
        <end position="161"/>
    </location>
</feature>
<comment type="similarity">
    <text evidence="7">Belongs to the NRAMP family.</text>
</comment>
<evidence type="ECO:0000256" key="6">
    <source>
        <dbReference type="ARBA" id="ARBA00023136"/>
    </source>
</evidence>
<accession>A0A4Q1SJM6</accession>
<organism evidence="8 9">
    <name type="scientific">Silvibacterium dinghuense</name>
    <dbReference type="NCBI Taxonomy" id="1560006"/>
    <lineage>
        <taxon>Bacteria</taxon>
        <taxon>Pseudomonadati</taxon>
        <taxon>Acidobacteriota</taxon>
        <taxon>Terriglobia</taxon>
        <taxon>Terriglobales</taxon>
        <taxon>Acidobacteriaceae</taxon>
        <taxon>Silvibacterium</taxon>
    </lineage>
</organism>
<dbReference type="GO" id="GO:0005384">
    <property type="term" value="F:manganese ion transmembrane transporter activity"/>
    <property type="evidence" value="ECO:0007669"/>
    <property type="project" value="TreeGrafter"/>
</dbReference>
<evidence type="ECO:0000256" key="5">
    <source>
        <dbReference type="ARBA" id="ARBA00022989"/>
    </source>
</evidence>
<keyword evidence="7" id="KW-0406">Ion transport</keyword>
<dbReference type="NCBIfam" id="TIGR01197">
    <property type="entry name" value="nramp"/>
    <property type="match status" value="1"/>
</dbReference>
<dbReference type="AlphaFoldDB" id="A0A4Q1SJM6"/>
<gene>
    <name evidence="7" type="primary">mntH</name>
    <name evidence="8" type="ORF">ESZ00_07110</name>
</gene>
<evidence type="ECO:0000313" key="8">
    <source>
        <dbReference type="EMBL" id="RXS97639.1"/>
    </source>
</evidence>
<dbReference type="GO" id="GO:0034755">
    <property type="term" value="P:iron ion transmembrane transport"/>
    <property type="evidence" value="ECO:0007669"/>
    <property type="project" value="TreeGrafter"/>
</dbReference>
<dbReference type="EMBL" id="SDMK01000001">
    <property type="protein sequence ID" value="RXS97639.1"/>
    <property type="molecule type" value="Genomic_DNA"/>
</dbReference>
<evidence type="ECO:0000256" key="3">
    <source>
        <dbReference type="ARBA" id="ARBA00022692"/>
    </source>
</evidence>
<keyword evidence="3 7" id="KW-0812">Transmembrane</keyword>
<comment type="caution">
    <text evidence="8">The sequence shown here is derived from an EMBL/GenBank/DDBJ whole genome shotgun (WGS) entry which is preliminary data.</text>
</comment>
<sequence length="431" mass="46955">MASSTTEPELLPRLKSKQLWSYFGPAFVASIAYIDPGNFAANFDGGARFGYKLLWVLLWSNAMAILIQYLAAKLGIATGKSLPENCRDHFRKPVVLILWLAAEIAALATDMAEFLGAALGFYLLFGPRFLLYGWSRTEILLVAALLAALCVFAILALELWGYRTLERAIMGFVCVIGVCYAIEMLMIRPSWSQVTYHTLVPTIDGSSVYIAVAMLGATVMPHVVYLHSSLVQPRRREENIGTPRQRLVLRLRHLRFETIDVFAAMNAAWLVNSAMIVVAAAAFGGHVLANPIEDAHRTLGPLLGPASAMAFAIALLCSGLSSSTVGTMAGQIIIEGFLDIKFSIFLRRLLTLIPAIAVIASGLDPLKILILSQVVLSFALPFALIPLLLLTGNKALMGPFTNRRPTHMLGWVTVSIIVALNGFLLWQSLVG</sequence>
<dbReference type="GO" id="GO:0015293">
    <property type="term" value="F:symporter activity"/>
    <property type="evidence" value="ECO:0007669"/>
    <property type="project" value="UniProtKB-UniRule"/>
</dbReference>
<dbReference type="PRINTS" id="PR00447">
    <property type="entry name" value="NATRESASSCMP"/>
</dbReference>